<comment type="caution">
    <text evidence="2">The sequence shown here is derived from an EMBL/GenBank/DDBJ whole genome shotgun (WGS) entry which is preliminary data.</text>
</comment>
<proteinExistence type="predicted"/>
<organism evidence="2 3">
    <name type="scientific">Caerostris extrusa</name>
    <name type="common">Bark spider</name>
    <name type="synonym">Caerostris bankana</name>
    <dbReference type="NCBI Taxonomy" id="172846"/>
    <lineage>
        <taxon>Eukaryota</taxon>
        <taxon>Metazoa</taxon>
        <taxon>Ecdysozoa</taxon>
        <taxon>Arthropoda</taxon>
        <taxon>Chelicerata</taxon>
        <taxon>Arachnida</taxon>
        <taxon>Araneae</taxon>
        <taxon>Araneomorphae</taxon>
        <taxon>Entelegynae</taxon>
        <taxon>Araneoidea</taxon>
        <taxon>Araneidae</taxon>
        <taxon>Caerostris</taxon>
    </lineage>
</organism>
<feature type="region of interest" description="Disordered" evidence="1">
    <location>
        <begin position="1"/>
        <end position="21"/>
    </location>
</feature>
<keyword evidence="3" id="KW-1185">Reference proteome</keyword>
<accession>A0AAV4QH04</accession>
<evidence type="ECO:0000313" key="2">
    <source>
        <dbReference type="EMBL" id="GIY08099.1"/>
    </source>
</evidence>
<gene>
    <name evidence="2" type="ORF">CEXT_5601</name>
</gene>
<reference evidence="2 3" key="1">
    <citation type="submission" date="2021-06" db="EMBL/GenBank/DDBJ databases">
        <title>Caerostris extrusa draft genome.</title>
        <authorList>
            <person name="Kono N."/>
            <person name="Arakawa K."/>
        </authorList>
    </citation>
    <scope>NUCLEOTIDE SEQUENCE [LARGE SCALE GENOMIC DNA]</scope>
</reference>
<dbReference type="AlphaFoldDB" id="A0AAV4QH04"/>
<evidence type="ECO:0000313" key="3">
    <source>
        <dbReference type="Proteomes" id="UP001054945"/>
    </source>
</evidence>
<protein>
    <submittedName>
        <fullName evidence="2">Uncharacterized protein</fullName>
    </submittedName>
</protein>
<name>A0AAV4QH04_CAEEX</name>
<dbReference type="EMBL" id="BPLR01006199">
    <property type="protein sequence ID" value="GIY08099.1"/>
    <property type="molecule type" value="Genomic_DNA"/>
</dbReference>
<evidence type="ECO:0000256" key="1">
    <source>
        <dbReference type="SAM" id="MobiDB-lite"/>
    </source>
</evidence>
<dbReference type="Proteomes" id="UP001054945">
    <property type="component" value="Unassembled WGS sequence"/>
</dbReference>
<sequence length="67" mass="7170">MLTHLHIEQGDFVPKSRSTNKPSPLTVKGILNLAIMQFAARLGLSQIGLSSTVIDLSTIQGPITVLT</sequence>